<organism evidence="1 2">
    <name type="scientific">Halocaridina rubra</name>
    <name type="common">Hawaiian red shrimp</name>
    <dbReference type="NCBI Taxonomy" id="373956"/>
    <lineage>
        <taxon>Eukaryota</taxon>
        <taxon>Metazoa</taxon>
        <taxon>Ecdysozoa</taxon>
        <taxon>Arthropoda</taxon>
        <taxon>Crustacea</taxon>
        <taxon>Multicrustacea</taxon>
        <taxon>Malacostraca</taxon>
        <taxon>Eumalacostraca</taxon>
        <taxon>Eucarida</taxon>
        <taxon>Decapoda</taxon>
        <taxon>Pleocyemata</taxon>
        <taxon>Caridea</taxon>
        <taxon>Atyoidea</taxon>
        <taxon>Atyidae</taxon>
        <taxon>Halocaridina</taxon>
    </lineage>
</organism>
<gene>
    <name evidence="1" type="ORF">SK128_028424</name>
</gene>
<reference evidence="1 2" key="1">
    <citation type="submission" date="2023-11" db="EMBL/GenBank/DDBJ databases">
        <title>Halocaridina rubra genome assembly.</title>
        <authorList>
            <person name="Smith C."/>
        </authorList>
    </citation>
    <scope>NUCLEOTIDE SEQUENCE [LARGE SCALE GENOMIC DNA]</scope>
    <source>
        <strain evidence="1">EP-1</strain>
        <tissue evidence="1">Whole</tissue>
    </source>
</reference>
<accession>A0AAN8WC78</accession>
<keyword evidence="2" id="KW-1185">Reference proteome</keyword>
<dbReference type="AlphaFoldDB" id="A0AAN8WC78"/>
<dbReference type="Proteomes" id="UP001381693">
    <property type="component" value="Unassembled WGS sequence"/>
</dbReference>
<name>A0AAN8WC78_HALRR</name>
<dbReference type="EMBL" id="JAXCGZ010022085">
    <property type="protein sequence ID" value="KAK7037603.1"/>
    <property type="molecule type" value="Genomic_DNA"/>
</dbReference>
<evidence type="ECO:0000313" key="1">
    <source>
        <dbReference type="EMBL" id="KAK7037603.1"/>
    </source>
</evidence>
<feature type="non-terminal residue" evidence="1">
    <location>
        <position position="1"/>
    </location>
</feature>
<sequence>VNDVGQWGIIYRLFAMPSKGPQGREETVSSRRGHWMEKLMIPPPDSFAGKTYLVLPGPAAPHNYFDLVPTVQRCVLNSDALADSYPGKGTGMAVVLVLDLFSTSSSSAVTVLSPGLSAIPWRRTLDGPGHRSKGGRPYSTWAGYLPADVGVLCALGDPCLSPHSRCFHWAPSSK</sequence>
<comment type="caution">
    <text evidence="1">The sequence shown here is derived from an EMBL/GenBank/DDBJ whole genome shotgun (WGS) entry which is preliminary data.</text>
</comment>
<protein>
    <submittedName>
        <fullName evidence="1">Uncharacterized protein</fullName>
    </submittedName>
</protein>
<proteinExistence type="predicted"/>
<evidence type="ECO:0000313" key="2">
    <source>
        <dbReference type="Proteomes" id="UP001381693"/>
    </source>
</evidence>